<sequence>MGSSSGEDSPAARFKAPAKEKQVAVAGRQEVPSYHGVRKRPSGRYAAEIRNPYKKTPLIPLRLGTYDTPEEAARAYDRASWEFRGKSARLNFPDEVTAAAAPATEDLSGKLPNERRGKSSRLNFPDEVTSAAALATERRSGKLKLPNKIATQWSSSDGGSGSESESDTEALDFADEPRLPSQGKGSAEENFIDLLDGFVFLAPACEVSLSEESSLVSTQTLGNPEGTAEIEKDSSSFWAYPPIQNPERTVLRPRWPTRRRRRRTRSAVTLSSEQSAQGSYYFQETTAAEMLLGLSTVGSPRLNFPEEITTTLAPSSEGTLSPNWLPDWLAPLNIPVPGEECLDFCTELALSSCEGGGSRSDALQVQAAGTMDVPPQGAASIIQNNATEDCPQLPLQPGGEEEEHHQQQLYPWLVSPPPTSSHYCAALGAMGSLLRNLHTELHGSGSLPKMVKERMQLLKDDLEEIGAYLEDLSEVEDPPLTAKCWMKEVRELTYDVEDYMNKSVLRQPVVVRATASAKIKSGGKPVAKARHVKITRLPRRVNRPHRIADMLSEFRVFVREAIERHERYDLGCRSLRRRFVSVGPVLPMTYDEAADIVIDGRMSKFITSLANDGDQQLKVASLVGSECLGKTTLARVFYEKFGAQCDCRAFVRVSRKADMKRVFRDILWQVQRQQPPEDCKQHELTDSIKKHLQDKRYLLVIDDLWDASVWDIISDACPKGNNQRSRIITTTRNEDVALSCCCDLSEYVFEMKPLDDYHSRKLFFGRVFGSESDCPQQFKEVSDEIVGICGGLPLAIISIASLLASQTVILMDLLMHIRDSLTTCLWANSTSEGMRQVLNLSYNNLPQYLKTCLLYFSMYPLGRTICKDDLVKQWVAEGFINAAEGKDMEKVAASYFDELVQRKFLQPLCMNHNNEVLSCTVHDMLHDLIAHKSAEENFIMVTDYHQKNMALSDNVHRLSLHFGDAKYAKIPENIRTSQVRSVTFSGLSKCMPSVAELRLVRVLNIELSGHHGDDRIDLTGISELFQLTYLKVASACDVCIELPNHMKGLQCLETLDMNAKVSAVPLDIIHLPRLLHLHLPVETSVQFDWIGSTGSVSPGSPGKLINLRDIRLTCSVPPSDHLERNMEALCSLLGGHDNLKTLAMVPIATCRNDFLRADSASEVTTISWDGLTPPLHLQRFEWLPCSCILSRVPKWIGELGSLCILKIAIETLSMDDVANLQGLSALTVVSLYVRERVAERIVFGKAGFSALKYFKFRCSVPWLKFEADAMPNLQILKLGFNAPTVDRQDTAHISIERLSGLNEITVKIGGAGADSESTLMDTVSNHQSNPKIKVQLVDWVFYGEYGSDKGTDECHG</sequence>
<evidence type="ECO:0000256" key="12">
    <source>
        <dbReference type="SAM" id="MobiDB-lite"/>
    </source>
</evidence>
<keyword evidence="9" id="KW-0238">DNA-binding</keyword>
<dbReference type="CDD" id="cd14798">
    <property type="entry name" value="RX-CC_like"/>
    <property type="match status" value="1"/>
</dbReference>
<evidence type="ECO:0000256" key="2">
    <source>
        <dbReference type="ARBA" id="ARBA00008894"/>
    </source>
</evidence>
<dbReference type="GO" id="GO:0009626">
    <property type="term" value="P:plant-type hypersensitive response"/>
    <property type="evidence" value="ECO:0007669"/>
    <property type="project" value="UniProtKB-ARBA"/>
</dbReference>
<keyword evidence="7" id="KW-0805">Transcription regulation</keyword>
<evidence type="ECO:0000313" key="16">
    <source>
        <dbReference type="Proteomes" id="UP000008810"/>
    </source>
</evidence>
<dbReference type="GO" id="GO:0003677">
    <property type="term" value="F:DNA binding"/>
    <property type="evidence" value="ECO:0007669"/>
    <property type="project" value="UniProtKB-KW"/>
</dbReference>
<dbReference type="SUPFAM" id="SSF52058">
    <property type="entry name" value="L domain-like"/>
    <property type="match status" value="1"/>
</dbReference>
<keyword evidence="11" id="KW-0539">Nucleus</keyword>
<evidence type="ECO:0000256" key="1">
    <source>
        <dbReference type="ARBA" id="ARBA00004123"/>
    </source>
</evidence>
<dbReference type="InterPro" id="IPR038005">
    <property type="entry name" value="RX-like_CC"/>
</dbReference>
<dbReference type="InterPro" id="IPR055414">
    <property type="entry name" value="LRR_R13L4/SHOC2-like"/>
</dbReference>
<dbReference type="PANTHER" id="PTHR23155">
    <property type="entry name" value="DISEASE RESISTANCE PROTEIN RP"/>
    <property type="match status" value="1"/>
</dbReference>
<dbReference type="FunFam" id="1.10.10.10:FF:000322">
    <property type="entry name" value="Probable disease resistance protein At1g63360"/>
    <property type="match status" value="1"/>
</dbReference>
<dbReference type="PRINTS" id="PR00364">
    <property type="entry name" value="DISEASERSIST"/>
</dbReference>
<dbReference type="InterPro" id="IPR016177">
    <property type="entry name" value="DNA-bd_dom_sf"/>
</dbReference>
<keyword evidence="8" id="KW-0175">Coiled coil</keyword>
<keyword evidence="10" id="KW-0804">Transcription</keyword>
<dbReference type="InterPro" id="IPR058922">
    <property type="entry name" value="WHD_DRP"/>
</dbReference>
<gene>
    <name evidence="15" type="primary">LOC100842838</name>
    <name evidence="14" type="ORF">BRADI_2g09434v3</name>
</gene>
<dbReference type="PRINTS" id="PR00367">
    <property type="entry name" value="ETHRSPELEMNT"/>
</dbReference>
<dbReference type="Gene3D" id="3.40.50.300">
    <property type="entry name" value="P-loop containing nucleotide triphosphate hydrolases"/>
    <property type="match status" value="1"/>
</dbReference>
<reference evidence="15" key="3">
    <citation type="submission" date="2018-08" db="UniProtKB">
        <authorList>
            <consortium name="EnsemblPlants"/>
        </authorList>
    </citation>
    <scope>IDENTIFICATION</scope>
    <source>
        <strain evidence="15">cv. Bd21</strain>
    </source>
</reference>
<feature type="region of interest" description="Disordered" evidence="12">
    <location>
        <begin position="1"/>
        <end position="46"/>
    </location>
</feature>
<dbReference type="Pfam" id="PF23559">
    <property type="entry name" value="WHD_DRP"/>
    <property type="match status" value="1"/>
</dbReference>
<feature type="region of interest" description="Disordered" evidence="12">
    <location>
        <begin position="101"/>
        <end position="126"/>
    </location>
</feature>
<dbReference type="GO" id="GO:0042742">
    <property type="term" value="P:defense response to bacterium"/>
    <property type="evidence" value="ECO:0007669"/>
    <property type="project" value="UniProtKB-ARBA"/>
</dbReference>
<dbReference type="EnsemblPlants" id="KQK03709">
    <property type="protein sequence ID" value="KQK03709"/>
    <property type="gene ID" value="BRADI_2g09434v3"/>
</dbReference>
<dbReference type="STRING" id="15368.A0A0Q3FZB7"/>
<evidence type="ECO:0000256" key="6">
    <source>
        <dbReference type="ARBA" id="ARBA00022821"/>
    </source>
</evidence>
<dbReference type="Gramene" id="KQK03709">
    <property type="protein sequence ID" value="KQK03709"/>
    <property type="gene ID" value="BRADI_2g09434v3"/>
</dbReference>
<feature type="region of interest" description="Disordered" evidence="12">
    <location>
        <begin position="145"/>
        <end position="170"/>
    </location>
</feature>
<dbReference type="InterPro" id="IPR027417">
    <property type="entry name" value="P-loop_NTPase"/>
</dbReference>
<keyword evidence="4" id="KW-0677">Repeat</keyword>
<dbReference type="CDD" id="cd00018">
    <property type="entry name" value="AP2"/>
    <property type="match status" value="1"/>
</dbReference>
<dbReference type="InterPro" id="IPR001471">
    <property type="entry name" value="AP2/ERF_dom"/>
</dbReference>
<evidence type="ECO:0000256" key="11">
    <source>
        <dbReference type="ARBA" id="ARBA00023242"/>
    </source>
</evidence>
<dbReference type="GO" id="GO:0098542">
    <property type="term" value="P:defense response to other organism"/>
    <property type="evidence" value="ECO:0000318"/>
    <property type="project" value="GO_Central"/>
</dbReference>
<dbReference type="InterPro" id="IPR041118">
    <property type="entry name" value="Rx_N"/>
</dbReference>
<dbReference type="Proteomes" id="UP000008810">
    <property type="component" value="Chromosome 2"/>
</dbReference>
<dbReference type="GO" id="GO:0003700">
    <property type="term" value="F:DNA-binding transcription factor activity"/>
    <property type="evidence" value="ECO:0007669"/>
    <property type="project" value="InterPro"/>
</dbReference>
<dbReference type="InterPro" id="IPR032675">
    <property type="entry name" value="LRR_dom_sf"/>
</dbReference>
<dbReference type="Pfam" id="PF23598">
    <property type="entry name" value="LRR_14"/>
    <property type="match status" value="1"/>
</dbReference>
<dbReference type="PROSITE" id="PS51032">
    <property type="entry name" value="AP2_ERF"/>
    <property type="match status" value="1"/>
</dbReference>
<dbReference type="Pfam" id="PF18052">
    <property type="entry name" value="Rx_N"/>
    <property type="match status" value="1"/>
</dbReference>
<dbReference type="InterPro" id="IPR036388">
    <property type="entry name" value="WH-like_DNA-bd_sf"/>
</dbReference>
<reference evidence="14 15" key="1">
    <citation type="journal article" date="2010" name="Nature">
        <title>Genome sequencing and analysis of the model grass Brachypodium distachyon.</title>
        <authorList>
            <consortium name="International Brachypodium Initiative"/>
        </authorList>
    </citation>
    <scope>NUCLEOTIDE SEQUENCE [LARGE SCALE GENOMIC DNA]</scope>
    <source>
        <strain evidence="14 15">Bd21</strain>
    </source>
</reference>
<keyword evidence="3" id="KW-0433">Leucine-rich repeat</keyword>
<dbReference type="Gene3D" id="1.10.10.10">
    <property type="entry name" value="Winged helix-like DNA-binding domain superfamily/Winged helix DNA-binding domain"/>
    <property type="match status" value="1"/>
</dbReference>
<dbReference type="GO" id="GO:0002758">
    <property type="term" value="P:innate immune response-activating signaling pathway"/>
    <property type="evidence" value="ECO:0007669"/>
    <property type="project" value="UniProtKB-ARBA"/>
</dbReference>
<proteinExistence type="inferred from homology"/>
<keyword evidence="16" id="KW-1185">Reference proteome</keyword>
<dbReference type="GO" id="GO:0043531">
    <property type="term" value="F:ADP binding"/>
    <property type="evidence" value="ECO:0007669"/>
    <property type="project" value="InterPro"/>
</dbReference>
<evidence type="ECO:0000256" key="8">
    <source>
        <dbReference type="ARBA" id="ARBA00023054"/>
    </source>
</evidence>
<evidence type="ECO:0000256" key="3">
    <source>
        <dbReference type="ARBA" id="ARBA00022614"/>
    </source>
</evidence>
<dbReference type="ExpressionAtlas" id="A0A0Q3FZB7">
    <property type="expression patterns" value="baseline and differential"/>
</dbReference>
<dbReference type="EMBL" id="CM000881">
    <property type="protein sequence ID" value="KQK03709.1"/>
    <property type="molecule type" value="Genomic_DNA"/>
</dbReference>
<dbReference type="InterPro" id="IPR036955">
    <property type="entry name" value="AP2/ERF_dom_sf"/>
</dbReference>
<evidence type="ECO:0000256" key="5">
    <source>
        <dbReference type="ARBA" id="ARBA00022741"/>
    </source>
</evidence>
<dbReference type="SUPFAM" id="SSF54171">
    <property type="entry name" value="DNA-binding domain"/>
    <property type="match status" value="1"/>
</dbReference>
<dbReference type="PANTHER" id="PTHR23155:SF1087">
    <property type="entry name" value="OS11G0462900 PROTEIN"/>
    <property type="match status" value="1"/>
</dbReference>
<keyword evidence="6" id="KW-0611">Plant defense</keyword>
<dbReference type="GeneID" id="100842838"/>
<dbReference type="RefSeq" id="XP_003565612.3">
    <property type="nucleotide sequence ID" value="XM_003565564.4"/>
</dbReference>
<comment type="subcellular location">
    <subcellularLocation>
        <location evidence="1">Nucleus</location>
    </subcellularLocation>
</comment>
<evidence type="ECO:0000313" key="15">
    <source>
        <dbReference type="EnsemblPlants" id="KQK03709"/>
    </source>
</evidence>
<accession>A0A0Q3FZB7</accession>
<dbReference type="InterPro" id="IPR002182">
    <property type="entry name" value="NB-ARC"/>
</dbReference>
<dbReference type="Gene3D" id="1.20.5.4130">
    <property type="match status" value="1"/>
</dbReference>
<dbReference type="Gene3D" id="3.80.10.10">
    <property type="entry name" value="Ribonuclease Inhibitor"/>
    <property type="match status" value="1"/>
</dbReference>
<keyword evidence="5" id="KW-0547">Nucleotide-binding</keyword>
<feature type="domain" description="AP2/ERF" evidence="13">
    <location>
        <begin position="33"/>
        <end position="93"/>
    </location>
</feature>
<dbReference type="FunCoup" id="A0A0Q3FZB7">
    <property type="interactions" value="7"/>
</dbReference>
<protein>
    <recommendedName>
        <fullName evidence="13">AP2/ERF domain-containing protein</fullName>
    </recommendedName>
</protein>
<reference evidence="14" key="2">
    <citation type="submission" date="2017-06" db="EMBL/GenBank/DDBJ databases">
        <title>WGS assembly of Brachypodium distachyon.</title>
        <authorList>
            <consortium name="The International Brachypodium Initiative"/>
            <person name="Lucas S."/>
            <person name="Harmon-Smith M."/>
            <person name="Lail K."/>
            <person name="Tice H."/>
            <person name="Grimwood J."/>
            <person name="Bruce D."/>
            <person name="Barry K."/>
            <person name="Shu S."/>
            <person name="Lindquist E."/>
            <person name="Wang M."/>
            <person name="Pitluck S."/>
            <person name="Vogel J.P."/>
            <person name="Garvin D.F."/>
            <person name="Mockler T.C."/>
            <person name="Schmutz J."/>
            <person name="Rokhsar D."/>
            <person name="Bevan M.W."/>
        </authorList>
    </citation>
    <scope>NUCLEOTIDE SEQUENCE</scope>
    <source>
        <strain evidence="14">Bd21</strain>
    </source>
</reference>
<evidence type="ECO:0000256" key="4">
    <source>
        <dbReference type="ARBA" id="ARBA00022737"/>
    </source>
</evidence>
<dbReference type="SUPFAM" id="SSF52540">
    <property type="entry name" value="P-loop containing nucleoside triphosphate hydrolases"/>
    <property type="match status" value="1"/>
</dbReference>
<dbReference type="OrthoDB" id="619603at2759"/>
<comment type="similarity">
    <text evidence="2">Belongs to the disease resistance NB-LRR family.</text>
</comment>
<dbReference type="Gene3D" id="3.30.730.10">
    <property type="entry name" value="AP2/ERF domain"/>
    <property type="match status" value="1"/>
</dbReference>
<name>A0A0Q3FZB7_BRADI</name>
<dbReference type="SMART" id="SM00380">
    <property type="entry name" value="AP2"/>
    <property type="match status" value="1"/>
</dbReference>
<evidence type="ECO:0000313" key="14">
    <source>
        <dbReference type="EMBL" id="KQK03709.1"/>
    </source>
</evidence>
<dbReference type="Pfam" id="PF00931">
    <property type="entry name" value="NB-ARC"/>
    <property type="match status" value="1"/>
</dbReference>
<evidence type="ECO:0000256" key="10">
    <source>
        <dbReference type="ARBA" id="ARBA00023163"/>
    </source>
</evidence>
<dbReference type="GO" id="GO:0005634">
    <property type="term" value="C:nucleus"/>
    <property type="evidence" value="ECO:0007669"/>
    <property type="project" value="UniProtKB-SubCell"/>
</dbReference>
<dbReference type="KEGG" id="bdi:100842838"/>
<evidence type="ECO:0000256" key="9">
    <source>
        <dbReference type="ARBA" id="ARBA00023125"/>
    </source>
</evidence>
<evidence type="ECO:0000259" key="13">
    <source>
        <dbReference type="PROSITE" id="PS51032"/>
    </source>
</evidence>
<organism evidence="14">
    <name type="scientific">Brachypodium distachyon</name>
    <name type="common">Purple false brome</name>
    <name type="synonym">Trachynia distachya</name>
    <dbReference type="NCBI Taxonomy" id="15368"/>
    <lineage>
        <taxon>Eukaryota</taxon>
        <taxon>Viridiplantae</taxon>
        <taxon>Streptophyta</taxon>
        <taxon>Embryophyta</taxon>
        <taxon>Tracheophyta</taxon>
        <taxon>Spermatophyta</taxon>
        <taxon>Magnoliopsida</taxon>
        <taxon>Liliopsida</taxon>
        <taxon>Poales</taxon>
        <taxon>Poaceae</taxon>
        <taxon>BOP clade</taxon>
        <taxon>Pooideae</taxon>
        <taxon>Stipodae</taxon>
        <taxon>Brachypodieae</taxon>
        <taxon>Brachypodium</taxon>
    </lineage>
</organism>
<evidence type="ECO:0000256" key="7">
    <source>
        <dbReference type="ARBA" id="ARBA00023015"/>
    </source>
</evidence>
<dbReference type="InterPro" id="IPR044974">
    <property type="entry name" value="Disease_R_plants"/>
</dbReference>